<feature type="region of interest" description="Disordered" evidence="8">
    <location>
        <begin position="275"/>
        <end position="324"/>
    </location>
</feature>
<dbReference type="NCBIfam" id="TIGR00544">
    <property type="entry name" value="lgt"/>
    <property type="match status" value="1"/>
</dbReference>
<dbReference type="PANTHER" id="PTHR30589">
    <property type="entry name" value="PROLIPOPROTEIN DIACYLGLYCERYL TRANSFERASE"/>
    <property type="match status" value="1"/>
</dbReference>
<protein>
    <recommendedName>
        <fullName evidence="7">Phosphatidylglycerol--prolipoprotein diacylglyceryl transferase</fullName>
        <ecNumber evidence="7">2.5.1.145</ecNumber>
    </recommendedName>
</protein>
<feature type="transmembrane region" description="Helical" evidence="7">
    <location>
        <begin position="21"/>
        <end position="40"/>
    </location>
</feature>
<keyword evidence="6 7" id="KW-0472">Membrane</keyword>
<dbReference type="GO" id="GO:0042158">
    <property type="term" value="P:lipoprotein biosynthetic process"/>
    <property type="evidence" value="ECO:0007669"/>
    <property type="project" value="UniProtKB-UniRule"/>
</dbReference>
<evidence type="ECO:0000256" key="2">
    <source>
        <dbReference type="ARBA" id="ARBA00022475"/>
    </source>
</evidence>
<evidence type="ECO:0000256" key="5">
    <source>
        <dbReference type="ARBA" id="ARBA00022989"/>
    </source>
</evidence>
<dbReference type="GO" id="GO:0005886">
    <property type="term" value="C:plasma membrane"/>
    <property type="evidence" value="ECO:0007669"/>
    <property type="project" value="UniProtKB-SubCell"/>
</dbReference>
<feature type="transmembrane region" description="Helical" evidence="7">
    <location>
        <begin position="241"/>
        <end position="260"/>
    </location>
</feature>
<proteinExistence type="inferred from homology"/>
<comment type="function">
    <text evidence="7">Catalyzes the transfer of the diacylglyceryl group from phosphatidylglycerol to the sulfhydryl group of the N-terminal cysteine of a prolipoprotein, the first step in the formation of mature lipoproteins.</text>
</comment>
<dbReference type="HAMAP" id="MF_01147">
    <property type="entry name" value="Lgt"/>
    <property type="match status" value="1"/>
</dbReference>
<comment type="caution">
    <text evidence="9">The sequence shown here is derived from an EMBL/GenBank/DDBJ whole genome shotgun (WGS) entry which is preliminary data.</text>
</comment>
<keyword evidence="4 7" id="KW-0812">Transmembrane</keyword>
<keyword evidence="10" id="KW-1185">Reference proteome</keyword>
<accession>A0A923E5X2</accession>
<comment type="subcellular location">
    <subcellularLocation>
        <location evidence="7">Cell membrane</location>
        <topology evidence="7">Multi-pass membrane protein</topology>
    </subcellularLocation>
</comment>
<evidence type="ECO:0000256" key="4">
    <source>
        <dbReference type="ARBA" id="ARBA00022692"/>
    </source>
</evidence>
<comment type="catalytic activity">
    <reaction evidence="7">
        <text>L-cysteinyl-[prolipoprotein] + a 1,2-diacyl-sn-glycero-3-phospho-(1'-sn-glycerol) = an S-1,2-diacyl-sn-glyceryl-L-cysteinyl-[prolipoprotein] + sn-glycerol 1-phosphate + H(+)</text>
        <dbReference type="Rhea" id="RHEA:56712"/>
        <dbReference type="Rhea" id="RHEA-COMP:14679"/>
        <dbReference type="Rhea" id="RHEA-COMP:14680"/>
        <dbReference type="ChEBI" id="CHEBI:15378"/>
        <dbReference type="ChEBI" id="CHEBI:29950"/>
        <dbReference type="ChEBI" id="CHEBI:57685"/>
        <dbReference type="ChEBI" id="CHEBI:64716"/>
        <dbReference type="ChEBI" id="CHEBI:140658"/>
        <dbReference type="EC" id="2.5.1.145"/>
    </reaction>
</comment>
<feature type="compositionally biased region" description="Low complexity" evidence="8">
    <location>
        <begin position="277"/>
        <end position="294"/>
    </location>
</feature>
<comment type="similarity">
    <text evidence="1 7">Belongs to the Lgt family.</text>
</comment>
<evidence type="ECO:0000256" key="7">
    <source>
        <dbReference type="HAMAP-Rule" id="MF_01147"/>
    </source>
</evidence>
<evidence type="ECO:0000256" key="6">
    <source>
        <dbReference type="ARBA" id="ARBA00023136"/>
    </source>
</evidence>
<gene>
    <name evidence="7" type="primary">lgt</name>
    <name evidence="9" type="ORF">HD592_001285</name>
</gene>
<dbReference type="Proteomes" id="UP000617426">
    <property type="component" value="Unassembled WGS sequence"/>
</dbReference>
<dbReference type="EMBL" id="JACHMK010000001">
    <property type="protein sequence ID" value="MBB6334720.1"/>
    <property type="molecule type" value="Genomic_DNA"/>
</dbReference>
<dbReference type="AlphaFoldDB" id="A0A923E5X2"/>
<dbReference type="InterPro" id="IPR001640">
    <property type="entry name" value="Lgt"/>
</dbReference>
<evidence type="ECO:0000313" key="10">
    <source>
        <dbReference type="Proteomes" id="UP000617426"/>
    </source>
</evidence>
<evidence type="ECO:0000313" key="9">
    <source>
        <dbReference type="EMBL" id="MBB6334720.1"/>
    </source>
</evidence>
<dbReference type="RefSeq" id="WP_184452661.1">
    <property type="nucleotide sequence ID" value="NZ_JACHMK010000001.1"/>
</dbReference>
<keyword evidence="2 7" id="KW-1003">Cell membrane</keyword>
<dbReference type="Pfam" id="PF01790">
    <property type="entry name" value="LGT"/>
    <property type="match status" value="1"/>
</dbReference>
<dbReference type="PROSITE" id="PS01311">
    <property type="entry name" value="LGT"/>
    <property type="match status" value="1"/>
</dbReference>
<reference evidence="9" key="1">
    <citation type="submission" date="2020-08" db="EMBL/GenBank/DDBJ databases">
        <title>Sequencing the genomes of 1000 actinobacteria strains.</title>
        <authorList>
            <person name="Klenk H.-P."/>
        </authorList>
    </citation>
    <scope>NUCLEOTIDE SEQUENCE</scope>
    <source>
        <strain evidence="9">DSM 10695</strain>
    </source>
</reference>
<comment type="pathway">
    <text evidence="7">Protein modification; lipoprotein biosynthesis (diacylglyceryl transfer).</text>
</comment>
<evidence type="ECO:0000256" key="8">
    <source>
        <dbReference type="SAM" id="MobiDB-lite"/>
    </source>
</evidence>
<keyword evidence="3 7" id="KW-0808">Transferase</keyword>
<dbReference type="EC" id="2.5.1.145" evidence="7"/>
<feature type="binding site" evidence="7">
    <location>
        <position position="141"/>
    </location>
    <ligand>
        <name>a 1,2-diacyl-sn-glycero-3-phospho-(1'-sn-glycerol)</name>
        <dbReference type="ChEBI" id="CHEBI:64716"/>
    </ligand>
</feature>
<keyword evidence="5 7" id="KW-1133">Transmembrane helix</keyword>
<organism evidence="9 10">
    <name type="scientific">Schaalia hyovaginalis</name>
    <dbReference type="NCBI Taxonomy" id="29316"/>
    <lineage>
        <taxon>Bacteria</taxon>
        <taxon>Bacillati</taxon>
        <taxon>Actinomycetota</taxon>
        <taxon>Actinomycetes</taxon>
        <taxon>Actinomycetales</taxon>
        <taxon>Actinomycetaceae</taxon>
        <taxon>Schaalia</taxon>
    </lineage>
</organism>
<evidence type="ECO:0000256" key="3">
    <source>
        <dbReference type="ARBA" id="ARBA00022679"/>
    </source>
</evidence>
<feature type="transmembrane region" description="Helical" evidence="7">
    <location>
        <begin position="93"/>
        <end position="115"/>
    </location>
</feature>
<feature type="transmembrane region" description="Helical" evidence="7">
    <location>
        <begin position="203"/>
        <end position="221"/>
    </location>
</feature>
<dbReference type="PANTHER" id="PTHR30589:SF0">
    <property type="entry name" value="PHOSPHATIDYLGLYCEROL--PROLIPOPROTEIN DIACYLGLYCERYL TRANSFERASE"/>
    <property type="match status" value="1"/>
</dbReference>
<name>A0A923E5X2_9ACTO</name>
<dbReference type="GO" id="GO:0008961">
    <property type="term" value="F:phosphatidylglycerol-prolipoprotein diacylglyceryl transferase activity"/>
    <property type="evidence" value="ECO:0007669"/>
    <property type="project" value="UniProtKB-UniRule"/>
</dbReference>
<feature type="transmembrane region" description="Helical" evidence="7">
    <location>
        <begin position="52"/>
        <end position="73"/>
    </location>
</feature>
<sequence length="324" mass="35291">MFVASIPSPDRGVWYIGPVPLRAYGLIIVTGMILAVWWTAKRYGKRGGDPELLYDVAMWAIPMGIVGARLYHVVTTPENYFASPESMLRILKIWEGGLAIWGGVFFGALGAWIAVRRAGRRLGPIADSLAPTLLMAQGIGRWGNYFNQELFGSPTTLPWGLEIDDAHLPAGYASGTLFHPTFLYESLWNFSMAALIAWADRRFRFKAGQVFALYLFAYPVGRIWMETMRLDAAREFLGIRLNAWTSIGMLVLGAAIFIIAGRLGRSTRLVGDERFVPASEGDPGAEGGAAPFEEPQNEAAGAGLHGDHHDADAESAGVGPSSSR</sequence>
<evidence type="ECO:0000256" key="1">
    <source>
        <dbReference type="ARBA" id="ARBA00007150"/>
    </source>
</evidence>